<dbReference type="NCBIfam" id="TIGR03724">
    <property type="entry name" value="arch_bud32"/>
    <property type="match status" value="1"/>
</dbReference>
<comment type="caution">
    <text evidence="12">The sequence shown here is derived from an EMBL/GenBank/DDBJ whole genome shotgun (WGS) entry which is preliminary data.</text>
</comment>
<evidence type="ECO:0000256" key="2">
    <source>
        <dbReference type="ARBA" id="ARBA00012513"/>
    </source>
</evidence>
<evidence type="ECO:0000313" key="12">
    <source>
        <dbReference type="EMBL" id="KKF39420.1"/>
    </source>
</evidence>
<evidence type="ECO:0000313" key="13">
    <source>
        <dbReference type="Proteomes" id="UP000053331"/>
    </source>
</evidence>
<evidence type="ECO:0000256" key="1">
    <source>
        <dbReference type="ARBA" id="ARBA00010630"/>
    </source>
</evidence>
<dbReference type="EC" id="2.7.11.1" evidence="2"/>
<keyword evidence="5" id="KW-0819">tRNA processing</keyword>
<keyword evidence="7" id="KW-0418">Kinase</keyword>
<feature type="domain" description="Protein kinase" evidence="11">
    <location>
        <begin position="1"/>
        <end position="137"/>
    </location>
</feature>
<keyword evidence="3" id="KW-0723">Serine/threonine-protein kinase</keyword>
<gene>
    <name evidence="12" type="ORF">FK85_28585</name>
</gene>
<keyword evidence="13" id="KW-1185">Reference proteome</keyword>
<evidence type="ECO:0000256" key="10">
    <source>
        <dbReference type="ARBA" id="ARBA00048679"/>
    </source>
</evidence>
<dbReference type="InterPro" id="IPR002575">
    <property type="entry name" value="Aminoglycoside_PTrfase"/>
</dbReference>
<dbReference type="Gene3D" id="1.10.510.10">
    <property type="entry name" value="Transferase(Phosphotransferase) domain 1"/>
    <property type="match status" value="1"/>
</dbReference>
<dbReference type="PANTHER" id="PTHR12209:SF0">
    <property type="entry name" value="EKC_KEOPS COMPLEX SUBUNIT TP53RK"/>
    <property type="match status" value="1"/>
</dbReference>
<comment type="catalytic activity">
    <reaction evidence="9">
        <text>L-threonyl-[protein] + ATP = O-phospho-L-threonyl-[protein] + ADP + H(+)</text>
        <dbReference type="Rhea" id="RHEA:46608"/>
        <dbReference type="Rhea" id="RHEA-COMP:11060"/>
        <dbReference type="Rhea" id="RHEA-COMP:11605"/>
        <dbReference type="ChEBI" id="CHEBI:15378"/>
        <dbReference type="ChEBI" id="CHEBI:30013"/>
        <dbReference type="ChEBI" id="CHEBI:30616"/>
        <dbReference type="ChEBI" id="CHEBI:61977"/>
        <dbReference type="ChEBI" id="CHEBI:456216"/>
        <dbReference type="EC" id="2.7.11.1"/>
    </reaction>
</comment>
<keyword evidence="6" id="KW-0547">Nucleotide-binding</keyword>
<evidence type="ECO:0000256" key="8">
    <source>
        <dbReference type="ARBA" id="ARBA00022840"/>
    </source>
</evidence>
<evidence type="ECO:0000256" key="4">
    <source>
        <dbReference type="ARBA" id="ARBA00022679"/>
    </source>
</evidence>
<dbReference type="EMBL" id="JNFH02000052">
    <property type="protein sequence ID" value="KKF39420.1"/>
    <property type="molecule type" value="Genomic_DNA"/>
</dbReference>
<keyword evidence="4" id="KW-0808">Transferase</keyword>
<dbReference type="PROSITE" id="PS50011">
    <property type="entry name" value="PROTEIN_KINASE_DOM"/>
    <property type="match status" value="1"/>
</dbReference>
<reference evidence="12 13" key="1">
    <citation type="journal article" date="2015" name="Genome Announc.">
        <title>Draft genome sequence of a Halorubrum H3 strain isolated from the burlinskoye salt lake (Altai Krai, Russia).</title>
        <authorList>
            <person name="Rozanov A.S."/>
            <person name="Bryanskaya A.V."/>
            <person name="Malup T.K."/>
            <person name="Kotenko A.V."/>
            <person name="Peltek S.E."/>
        </authorList>
    </citation>
    <scope>NUCLEOTIDE SEQUENCE [LARGE SCALE GENOMIC DNA]</scope>
    <source>
        <strain evidence="12 13">H3</strain>
    </source>
</reference>
<evidence type="ECO:0000259" key="11">
    <source>
        <dbReference type="PROSITE" id="PS50011"/>
    </source>
</evidence>
<dbReference type="InterPro" id="IPR022495">
    <property type="entry name" value="Bud32"/>
</dbReference>
<dbReference type="InterPro" id="IPR011009">
    <property type="entry name" value="Kinase-like_dom_sf"/>
</dbReference>
<evidence type="ECO:0000256" key="5">
    <source>
        <dbReference type="ARBA" id="ARBA00022694"/>
    </source>
</evidence>
<dbReference type="GO" id="GO:0008033">
    <property type="term" value="P:tRNA processing"/>
    <property type="evidence" value="ECO:0007669"/>
    <property type="project" value="UniProtKB-KW"/>
</dbReference>
<proteinExistence type="inferred from homology"/>
<dbReference type="GO" id="GO:0005829">
    <property type="term" value="C:cytosol"/>
    <property type="evidence" value="ECO:0007669"/>
    <property type="project" value="TreeGrafter"/>
</dbReference>
<dbReference type="GO" id="GO:0004674">
    <property type="term" value="F:protein serine/threonine kinase activity"/>
    <property type="evidence" value="ECO:0007669"/>
    <property type="project" value="UniProtKB-KW"/>
</dbReference>
<dbReference type="GO" id="GO:0005524">
    <property type="term" value="F:ATP binding"/>
    <property type="evidence" value="ECO:0007669"/>
    <property type="project" value="UniProtKB-KW"/>
</dbReference>
<organism evidence="12 13">
    <name type="scientific">Halorubrum saccharovorum</name>
    <dbReference type="NCBI Taxonomy" id="2248"/>
    <lineage>
        <taxon>Archaea</taxon>
        <taxon>Methanobacteriati</taxon>
        <taxon>Methanobacteriota</taxon>
        <taxon>Stenosarchaea group</taxon>
        <taxon>Halobacteria</taxon>
        <taxon>Halobacteriales</taxon>
        <taxon>Haloferacaceae</taxon>
        <taxon>Halorubrum</taxon>
    </lineage>
</organism>
<sequence length="137" mass="14962">MYDVDVPNATLTLQHVGDRDLAAALDEGAERAAAVGRHLARLHEVGIVHGDPTTRNARVEQRQDGDPRVTLIDFGLAYHTGHVEDHAMDLHVFEGSIRATAADPDPLIEAFEAGYGTVGDEGVLERLRDVEGRGRYR</sequence>
<keyword evidence="8" id="KW-0067">ATP-binding</keyword>
<protein>
    <recommendedName>
        <fullName evidence="2">non-specific serine/threonine protein kinase</fullName>
        <ecNumber evidence="2">2.7.11.1</ecNumber>
    </recommendedName>
</protein>
<dbReference type="SUPFAM" id="SSF56112">
    <property type="entry name" value="Protein kinase-like (PK-like)"/>
    <property type="match status" value="1"/>
</dbReference>
<comment type="similarity">
    <text evidence="1">Belongs to the protein kinase superfamily. BUD32 family.</text>
</comment>
<dbReference type="PANTHER" id="PTHR12209">
    <property type="entry name" value="NON-SPECIFIC SERINE/THREONINE PROTEIN KINASE"/>
    <property type="match status" value="1"/>
</dbReference>
<dbReference type="InterPro" id="IPR000719">
    <property type="entry name" value="Prot_kinase_dom"/>
</dbReference>
<evidence type="ECO:0000256" key="6">
    <source>
        <dbReference type="ARBA" id="ARBA00022741"/>
    </source>
</evidence>
<dbReference type="AlphaFoldDB" id="A0A0F8AXR2"/>
<name>A0A0F8AXR2_9EURY</name>
<evidence type="ECO:0000256" key="3">
    <source>
        <dbReference type="ARBA" id="ARBA00022527"/>
    </source>
</evidence>
<comment type="catalytic activity">
    <reaction evidence="10">
        <text>L-seryl-[protein] + ATP = O-phospho-L-seryl-[protein] + ADP + H(+)</text>
        <dbReference type="Rhea" id="RHEA:17989"/>
        <dbReference type="Rhea" id="RHEA-COMP:9863"/>
        <dbReference type="Rhea" id="RHEA-COMP:11604"/>
        <dbReference type="ChEBI" id="CHEBI:15378"/>
        <dbReference type="ChEBI" id="CHEBI:29999"/>
        <dbReference type="ChEBI" id="CHEBI:30616"/>
        <dbReference type="ChEBI" id="CHEBI:83421"/>
        <dbReference type="ChEBI" id="CHEBI:456216"/>
        <dbReference type="EC" id="2.7.11.1"/>
    </reaction>
</comment>
<evidence type="ECO:0000256" key="7">
    <source>
        <dbReference type="ARBA" id="ARBA00022777"/>
    </source>
</evidence>
<evidence type="ECO:0000256" key="9">
    <source>
        <dbReference type="ARBA" id="ARBA00047899"/>
    </source>
</evidence>
<dbReference type="Pfam" id="PF01636">
    <property type="entry name" value="APH"/>
    <property type="match status" value="1"/>
</dbReference>
<dbReference type="Proteomes" id="UP000053331">
    <property type="component" value="Unassembled WGS sequence"/>
</dbReference>
<accession>A0A0F8AXR2</accession>